<dbReference type="RefSeq" id="XP_065719253.1">
    <property type="nucleotide sequence ID" value="XM_065863181.2"/>
</dbReference>
<sequence length="100" mass="10223">MCSKFVLAFGLLALAATAYAQGTPPAPPSTTPATPTTPATTPATPTAPTTTPATPSSTTSPTTTTAPPASTASPTCRQLRGLSGRRRGRLNLRGFRRRRG</sequence>
<protein>
    <submittedName>
        <fullName evidence="4">Uncharacterized protein</fullName>
    </submittedName>
</protein>
<dbReference type="InterPro" id="IPR054054">
    <property type="entry name" value="Ng_1-3-like"/>
</dbReference>
<accession>A0AB40D6P2</accession>
<dbReference type="GeneID" id="136116541"/>
<keyword evidence="3" id="KW-1185">Reference proteome</keyword>
<feature type="signal peptide" evidence="2">
    <location>
        <begin position="1"/>
        <end position="20"/>
    </location>
</feature>
<feature type="chain" id="PRO_5044234079" evidence="2">
    <location>
        <begin position="21"/>
        <end position="100"/>
    </location>
</feature>
<feature type="compositionally biased region" description="Basic residues" evidence="1">
    <location>
        <begin position="83"/>
        <end position="100"/>
    </location>
</feature>
<evidence type="ECO:0000256" key="2">
    <source>
        <dbReference type="SAM" id="SignalP"/>
    </source>
</evidence>
<name>A0AB40D6P2_DROSZ</name>
<dbReference type="Proteomes" id="UP001652628">
    <property type="component" value="Chromosome 2R"/>
</dbReference>
<organism evidence="3 4">
    <name type="scientific">Drosophila suzukii</name>
    <name type="common">Spotted-wing drosophila fruit fly</name>
    <dbReference type="NCBI Taxonomy" id="28584"/>
    <lineage>
        <taxon>Eukaryota</taxon>
        <taxon>Metazoa</taxon>
        <taxon>Ecdysozoa</taxon>
        <taxon>Arthropoda</taxon>
        <taxon>Hexapoda</taxon>
        <taxon>Insecta</taxon>
        <taxon>Pterygota</taxon>
        <taxon>Neoptera</taxon>
        <taxon>Endopterygota</taxon>
        <taxon>Diptera</taxon>
        <taxon>Brachycera</taxon>
        <taxon>Muscomorpha</taxon>
        <taxon>Ephydroidea</taxon>
        <taxon>Drosophilidae</taxon>
        <taxon>Drosophila</taxon>
        <taxon>Sophophora</taxon>
    </lineage>
</organism>
<feature type="compositionally biased region" description="Low complexity" evidence="1">
    <location>
        <begin position="31"/>
        <end position="82"/>
    </location>
</feature>
<reference evidence="4" key="1">
    <citation type="submission" date="2025-08" db="UniProtKB">
        <authorList>
            <consortium name="RefSeq"/>
        </authorList>
    </citation>
    <scope>IDENTIFICATION</scope>
</reference>
<dbReference type="AlphaFoldDB" id="A0AB40D6P2"/>
<evidence type="ECO:0000313" key="3">
    <source>
        <dbReference type="Proteomes" id="UP001652628"/>
    </source>
</evidence>
<evidence type="ECO:0000256" key="1">
    <source>
        <dbReference type="SAM" id="MobiDB-lite"/>
    </source>
</evidence>
<proteinExistence type="predicted"/>
<feature type="region of interest" description="Disordered" evidence="1">
    <location>
        <begin position="20"/>
        <end position="100"/>
    </location>
</feature>
<keyword evidence="2" id="KW-0732">Signal</keyword>
<dbReference type="Pfam" id="PF21827">
    <property type="entry name" value="New_glue"/>
    <property type="match status" value="1"/>
</dbReference>
<evidence type="ECO:0000313" key="4">
    <source>
        <dbReference type="RefSeq" id="XP_065719253.1"/>
    </source>
</evidence>
<gene>
    <name evidence="4" type="primary">LOC136116541</name>
</gene>